<evidence type="ECO:0000313" key="1">
    <source>
        <dbReference type="EMBL" id="EFB76152.1"/>
    </source>
</evidence>
<dbReference type="AlphaFoldDB" id="D1PNL8"/>
<sequence>MASAWFVFLSRFTIWYYHTLLCRKVQEGDRQISLRGDFQMGSGCFSCLKY</sequence>
<reference evidence="1" key="1">
    <citation type="submission" date="2009-12" db="EMBL/GenBank/DDBJ databases">
        <authorList>
            <person name="Weinstock G."/>
            <person name="Sodergren E."/>
            <person name="Clifton S."/>
            <person name="Fulton L."/>
            <person name="Fulton B."/>
            <person name="Courtney L."/>
            <person name="Fronick C."/>
            <person name="Harrison M."/>
            <person name="Strong C."/>
            <person name="Farmer C."/>
            <person name="Delahaunty K."/>
            <person name="Markovic C."/>
            <person name="Hall O."/>
            <person name="Minx P."/>
            <person name="Tomlinson C."/>
            <person name="Mitreva M."/>
            <person name="Nelson J."/>
            <person name="Hou S."/>
            <person name="Wollam A."/>
            <person name="Pepin K.H."/>
            <person name="Johnson M."/>
            <person name="Bhonagiri V."/>
            <person name="Nash W.E."/>
            <person name="Warren W."/>
            <person name="Chinwalla A."/>
            <person name="Mardis E.R."/>
            <person name="Wilson R.K."/>
        </authorList>
    </citation>
    <scope>NUCLEOTIDE SEQUENCE [LARGE SCALE GENOMIC DNA]</scope>
    <source>
        <strain evidence="1">DSM 15176</strain>
    </source>
</reference>
<name>D1PNL8_9FIRM</name>
<organism evidence="1 2">
    <name type="scientific">Subdoligranulum variabile DSM 15176</name>
    <dbReference type="NCBI Taxonomy" id="411471"/>
    <lineage>
        <taxon>Bacteria</taxon>
        <taxon>Bacillati</taxon>
        <taxon>Bacillota</taxon>
        <taxon>Clostridia</taxon>
        <taxon>Eubacteriales</taxon>
        <taxon>Oscillospiraceae</taxon>
        <taxon>Subdoligranulum</taxon>
    </lineage>
</organism>
<dbReference type="EMBL" id="ACBY02000023">
    <property type="protein sequence ID" value="EFB76152.1"/>
    <property type="molecule type" value="Genomic_DNA"/>
</dbReference>
<keyword evidence="2" id="KW-1185">Reference proteome</keyword>
<gene>
    <name evidence="1" type="ORF">SUBVAR_05938</name>
</gene>
<proteinExistence type="predicted"/>
<comment type="caution">
    <text evidence="1">The sequence shown here is derived from an EMBL/GenBank/DDBJ whole genome shotgun (WGS) entry which is preliminary data.</text>
</comment>
<dbReference type="STRING" id="411471.SUBVAR_05938"/>
<evidence type="ECO:0000313" key="2">
    <source>
        <dbReference type="Proteomes" id="UP000003438"/>
    </source>
</evidence>
<protein>
    <submittedName>
        <fullName evidence="1">Uncharacterized protein</fullName>
    </submittedName>
</protein>
<accession>D1PNL8</accession>
<dbReference type="HOGENOM" id="CLU_3123467_0_0_9"/>
<dbReference type="Proteomes" id="UP000003438">
    <property type="component" value="Unassembled WGS sequence"/>
</dbReference>